<dbReference type="SUPFAM" id="SSF48452">
    <property type="entry name" value="TPR-like"/>
    <property type="match status" value="1"/>
</dbReference>
<feature type="binding site" evidence="20">
    <location>
        <begin position="414"/>
        <end position="415"/>
    </location>
    <ligand>
        <name>ATP</name>
        <dbReference type="ChEBI" id="CHEBI:30616"/>
    </ligand>
</feature>
<protein>
    <recommendedName>
        <fullName evidence="3">Protein adenylyltransferase Fic</fullName>
        <ecNumber evidence="15">2.7.7.108</ecNumber>
    </recommendedName>
    <alternativeName>
        <fullName evidence="14">De-AMPylase Fic</fullName>
    </alternativeName>
</protein>
<feature type="binding site" evidence="20">
    <location>
        <begin position="331"/>
        <end position="334"/>
    </location>
    <ligand>
        <name>ATP</name>
        <dbReference type="ChEBI" id="CHEBI:30616"/>
    </ligand>
</feature>
<evidence type="ECO:0000256" key="4">
    <source>
        <dbReference type="ARBA" id="ARBA00022679"/>
    </source>
</evidence>
<dbReference type="OMA" id="QLRCQLW"/>
<evidence type="ECO:0000256" key="19">
    <source>
        <dbReference type="PIRSR" id="PIRSR640198-1"/>
    </source>
</evidence>
<dbReference type="Pfam" id="PF02661">
    <property type="entry name" value="Fic"/>
    <property type="match status" value="1"/>
</dbReference>
<dbReference type="EC" id="2.7.7.108" evidence="15"/>
<dbReference type="GO" id="GO:0016787">
    <property type="term" value="F:hydrolase activity"/>
    <property type="evidence" value="ECO:0007669"/>
    <property type="project" value="UniProtKB-KW"/>
</dbReference>
<feature type="binding site" evidence="20">
    <location>
        <begin position="382"/>
        <end position="389"/>
    </location>
    <ligand>
        <name>ATP</name>
        <dbReference type="ChEBI" id="CHEBI:30616"/>
    </ligand>
</feature>
<dbReference type="GO" id="GO:0016020">
    <property type="term" value="C:membrane"/>
    <property type="evidence" value="ECO:0007669"/>
    <property type="project" value="UniProtKB-SubCell"/>
</dbReference>
<dbReference type="PANTHER" id="PTHR13504:SF34">
    <property type="entry name" value="PROTEIN ADENYLYLTRANSFERASE FICD"/>
    <property type="match status" value="1"/>
</dbReference>
<evidence type="ECO:0000256" key="5">
    <source>
        <dbReference type="ARBA" id="ARBA00022692"/>
    </source>
</evidence>
<dbReference type="Proteomes" id="UP000494040">
    <property type="component" value="Unassembled WGS sequence"/>
</dbReference>
<evidence type="ECO:0000256" key="11">
    <source>
        <dbReference type="ARBA" id="ARBA00022840"/>
    </source>
</evidence>
<feature type="active site" evidence="19">
    <location>
        <position position="378"/>
    </location>
</feature>
<dbReference type="InterPro" id="IPR011990">
    <property type="entry name" value="TPR-like_helical_dom_sf"/>
</dbReference>
<evidence type="ECO:0000256" key="23">
    <source>
        <dbReference type="SAM" id="Phobius"/>
    </source>
</evidence>
<keyword evidence="26" id="KW-1185">Reference proteome</keyword>
<proteinExistence type="inferred from homology"/>
<organism evidence="25 26">
    <name type="scientific">Cimex lectularius</name>
    <name type="common">Bed bug</name>
    <name type="synonym">Acanthia lectularia</name>
    <dbReference type="NCBI Taxonomy" id="79782"/>
    <lineage>
        <taxon>Eukaryota</taxon>
        <taxon>Metazoa</taxon>
        <taxon>Ecdysozoa</taxon>
        <taxon>Arthropoda</taxon>
        <taxon>Hexapoda</taxon>
        <taxon>Insecta</taxon>
        <taxon>Pterygota</taxon>
        <taxon>Neoptera</taxon>
        <taxon>Paraneoptera</taxon>
        <taxon>Hemiptera</taxon>
        <taxon>Heteroptera</taxon>
        <taxon>Panheteroptera</taxon>
        <taxon>Cimicomorpha</taxon>
        <taxon>Cimicidae</taxon>
        <taxon>Cimex</taxon>
    </lineage>
</organism>
<evidence type="ECO:0000256" key="2">
    <source>
        <dbReference type="ARBA" id="ARBA00009742"/>
    </source>
</evidence>
<dbReference type="GO" id="GO:0005524">
    <property type="term" value="F:ATP binding"/>
    <property type="evidence" value="ECO:0007669"/>
    <property type="project" value="UniProtKB-KW"/>
</dbReference>
<comment type="catalytic activity">
    <reaction evidence="18">
        <text>3-O-(5'-adenylyl)-L-threonyl-[protein] + H2O = L-threonyl-[protein] + AMP + H(+)</text>
        <dbReference type="Rhea" id="RHEA:55932"/>
        <dbReference type="Rhea" id="RHEA-COMP:11060"/>
        <dbReference type="Rhea" id="RHEA-COMP:13847"/>
        <dbReference type="ChEBI" id="CHEBI:15377"/>
        <dbReference type="ChEBI" id="CHEBI:15378"/>
        <dbReference type="ChEBI" id="CHEBI:30013"/>
        <dbReference type="ChEBI" id="CHEBI:138113"/>
        <dbReference type="ChEBI" id="CHEBI:456215"/>
    </reaction>
</comment>
<dbReference type="EnsemblMetazoa" id="XM_014404027.2">
    <property type="protein sequence ID" value="XP_014259513.1"/>
    <property type="gene ID" value="LOC106672509"/>
</dbReference>
<keyword evidence="13 23" id="KW-0472">Membrane</keyword>
<comment type="subcellular location">
    <subcellularLocation>
        <location evidence="1">Membrane</location>
        <topology evidence="1">Single-pass membrane protein</topology>
    </subcellularLocation>
</comment>
<dbReference type="InterPro" id="IPR040198">
    <property type="entry name" value="Fido_containing"/>
</dbReference>
<feature type="glycosylation site" description="N-linked (GlcNAc...) asparagine" evidence="22">
    <location>
        <position position="290"/>
    </location>
</feature>
<evidence type="ECO:0000256" key="8">
    <source>
        <dbReference type="ARBA" id="ARBA00022741"/>
    </source>
</evidence>
<comment type="catalytic activity">
    <reaction evidence="16">
        <text>L-threonyl-[protein] + ATP = 3-O-(5'-adenylyl)-L-threonyl-[protein] + diphosphate</text>
        <dbReference type="Rhea" id="RHEA:54292"/>
        <dbReference type="Rhea" id="RHEA-COMP:11060"/>
        <dbReference type="Rhea" id="RHEA-COMP:13847"/>
        <dbReference type="ChEBI" id="CHEBI:30013"/>
        <dbReference type="ChEBI" id="CHEBI:30616"/>
        <dbReference type="ChEBI" id="CHEBI:33019"/>
        <dbReference type="ChEBI" id="CHEBI:138113"/>
        <dbReference type="EC" id="2.7.7.108"/>
    </reaction>
</comment>
<keyword evidence="8 20" id="KW-0547">Nucleotide-binding</keyword>
<evidence type="ECO:0000313" key="26">
    <source>
        <dbReference type="Proteomes" id="UP000494040"/>
    </source>
</evidence>
<evidence type="ECO:0000256" key="9">
    <source>
        <dbReference type="ARBA" id="ARBA00022801"/>
    </source>
</evidence>
<evidence type="ECO:0000313" key="25">
    <source>
        <dbReference type="EnsemblMetazoa" id="XP_014259513.1"/>
    </source>
</evidence>
<evidence type="ECO:0000256" key="1">
    <source>
        <dbReference type="ARBA" id="ARBA00004167"/>
    </source>
</evidence>
<evidence type="ECO:0000256" key="18">
    <source>
        <dbReference type="ARBA" id="ARBA00049297"/>
    </source>
</evidence>
<feature type="transmembrane region" description="Helical" evidence="23">
    <location>
        <begin position="24"/>
        <end position="50"/>
    </location>
</feature>
<dbReference type="CTD" id="33897"/>
<accession>A0A8I6SET8</accession>
<name>A0A8I6SET8_CIMLE</name>
<keyword evidence="10" id="KW-0802">TPR repeat</keyword>
<comment type="similarity">
    <text evidence="2">Belongs to the fic family.</text>
</comment>
<dbReference type="OrthoDB" id="439046at2759"/>
<keyword evidence="6" id="KW-0548">Nucleotidyltransferase</keyword>
<dbReference type="PROSITE" id="PS51459">
    <property type="entry name" value="FIDO"/>
    <property type="match status" value="1"/>
</dbReference>
<evidence type="ECO:0000256" key="16">
    <source>
        <dbReference type="ARBA" id="ARBA00047939"/>
    </source>
</evidence>
<keyword evidence="4" id="KW-0808">Transferase</keyword>
<keyword evidence="12 23" id="KW-1133">Transmembrane helix</keyword>
<evidence type="ECO:0000256" key="7">
    <source>
        <dbReference type="ARBA" id="ARBA00022737"/>
    </source>
</evidence>
<evidence type="ECO:0000256" key="13">
    <source>
        <dbReference type="ARBA" id="ARBA00023136"/>
    </source>
</evidence>
<keyword evidence="9" id="KW-0378">Hydrolase</keyword>
<dbReference type="InterPro" id="IPR003812">
    <property type="entry name" value="Fido"/>
</dbReference>
<dbReference type="AlphaFoldDB" id="A0A8I6SET8"/>
<evidence type="ECO:0000256" key="3">
    <source>
        <dbReference type="ARBA" id="ARBA00014915"/>
    </source>
</evidence>
<dbReference type="KEGG" id="clec:106672509"/>
<keyword evidence="11 20" id="KW-0067">ATP-binding</keyword>
<evidence type="ECO:0000259" key="24">
    <source>
        <dbReference type="PROSITE" id="PS51459"/>
    </source>
</evidence>
<evidence type="ECO:0000256" key="21">
    <source>
        <dbReference type="PIRSR" id="PIRSR640198-3"/>
    </source>
</evidence>
<keyword evidence="7" id="KW-0677">Repeat</keyword>
<evidence type="ECO:0000256" key="15">
    <source>
        <dbReference type="ARBA" id="ARBA00034531"/>
    </source>
</evidence>
<dbReference type="PANTHER" id="PTHR13504">
    <property type="entry name" value="FIDO DOMAIN-CONTAINING PROTEIN DDB_G0283145"/>
    <property type="match status" value="1"/>
</dbReference>
<feature type="site" description="Important for autoinhibition of adenylyltransferase activity" evidence="21">
    <location>
        <position position="249"/>
    </location>
</feature>
<evidence type="ECO:0000256" key="12">
    <source>
        <dbReference type="ARBA" id="ARBA00022989"/>
    </source>
</evidence>
<evidence type="ECO:0000256" key="20">
    <source>
        <dbReference type="PIRSR" id="PIRSR640198-2"/>
    </source>
</evidence>
<dbReference type="GO" id="GO:0070733">
    <property type="term" value="F:AMPylase activity"/>
    <property type="evidence" value="ECO:0007669"/>
    <property type="project" value="UniProtKB-EC"/>
</dbReference>
<evidence type="ECO:0000256" key="6">
    <source>
        <dbReference type="ARBA" id="ARBA00022695"/>
    </source>
</evidence>
<evidence type="ECO:0000256" key="14">
    <source>
        <dbReference type="ARBA" id="ARBA00030885"/>
    </source>
</evidence>
<dbReference type="GeneID" id="106672509"/>
<feature type="binding site" evidence="20">
    <location>
        <position position="422"/>
    </location>
    <ligand>
        <name>ATP</name>
        <dbReference type="ChEBI" id="CHEBI:30616"/>
    </ligand>
</feature>
<feature type="domain" description="Fido" evidence="24">
    <location>
        <begin position="300"/>
        <end position="435"/>
    </location>
</feature>
<dbReference type="InterPro" id="IPR036597">
    <property type="entry name" value="Fido-like_dom_sf"/>
</dbReference>
<dbReference type="SUPFAM" id="SSF140931">
    <property type="entry name" value="Fic-like"/>
    <property type="match status" value="1"/>
</dbReference>
<comment type="catalytic activity">
    <reaction evidence="17">
        <text>L-tyrosyl-[protein] + ATP = O-(5'-adenylyl)-L-tyrosyl-[protein] + diphosphate</text>
        <dbReference type="Rhea" id="RHEA:54288"/>
        <dbReference type="Rhea" id="RHEA-COMP:10136"/>
        <dbReference type="Rhea" id="RHEA-COMP:13846"/>
        <dbReference type="ChEBI" id="CHEBI:30616"/>
        <dbReference type="ChEBI" id="CHEBI:33019"/>
        <dbReference type="ChEBI" id="CHEBI:46858"/>
        <dbReference type="ChEBI" id="CHEBI:83624"/>
        <dbReference type="EC" id="2.7.7.108"/>
    </reaction>
</comment>
<reference evidence="25" key="1">
    <citation type="submission" date="2022-01" db="UniProtKB">
        <authorList>
            <consortium name="EnsemblMetazoa"/>
        </authorList>
    </citation>
    <scope>IDENTIFICATION</scope>
</reference>
<keyword evidence="5 23" id="KW-0812">Transmembrane</keyword>
<evidence type="ECO:0000256" key="22">
    <source>
        <dbReference type="PIRSR" id="PIRSR640198-4"/>
    </source>
</evidence>
<dbReference type="RefSeq" id="XP_014259513.1">
    <property type="nucleotide sequence ID" value="XM_014404027.2"/>
</dbReference>
<evidence type="ECO:0000256" key="10">
    <source>
        <dbReference type="ARBA" id="ARBA00022803"/>
    </source>
</evidence>
<dbReference type="Gene3D" id="1.25.40.10">
    <property type="entry name" value="Tetratricopeptide repeat domain"/>
    <property type="match status" value="1"/>
</dbReference>
<evidence type="ECO:0000256" key="17">
    <source>
        <dbReference type="ARBA" id="ARBA00048696"/>
    </source>
</evidence>
<sequence>MTRDVTMRSTWSGLRLFSRADYRFFFSSSMSPCFSLVYFSLGVVISLIFLRLKDAYLGPPESEAPLVQRREVGVFQMFPPSMHLEMQRHVSPEFDVSTSSKKIETTNRSYVCFTGNTIEAFSSIQAAKEMIASGKMDKAQRLFEHALALAPNSPDILNYYGEFLESTKADIVEADHHYLKALIRSPGHSAALVNLGRISALVEEMDNSVLRRIDGKRDTVSRIPETNAALMKAKREAYYQHIYHTVGIEGNTMTLSQTRTIVETRMAVGGKSIAEHNEILGLDAALKYINTTLIHRIGRLTIEDILELHKRVLGFADPTEGGAFRRTQVFVGDHVPPAPSSIPPLMSEFKEWLNSWKSMTLHPVRYAALAHYKLVHIHPFHDGNGRTSRLLMNMILMNAGYPPVIILKQDRLRYYQVLEAANEGDVRPFMRFIAECTERTLDLFLWSTSEYSSEVSAIEPVPEIVGSHHSCYKQITPDT</sequence>
<dbReference type="Gene3D" id="1.10.3290.10">
    <property type="entry name" value="Fido-like domain"/>
    <property type="match status" value="1"/>
</dbReference>